<dbReference type="Proteomes" id="UP001307760">
    <property type="component" value="Unassembled WGS sequence"/>
</dbReference>
<sequence>MTTDGLEGKDLGISTKLTTVVVEASDPRRLARFWAQALEWEPTAGGSIAEGSIADGTSVRPRGAGDVGLLFVRSLRPKTAKNRVHLDLAGDADEVRRLLALGATRLDIGQGAVPWEVLADPEGNEFCVLPRAGSHGRLAQICQDAADPGSQGRFWAEASGWSIVDEGDWGISLTSAAGDGPTLVMGPPVAPKEGPNRLQSALMASAGSDPAAEAKRLLTAGASPVDMNRADIERTDIATGESRRQLLADPEGNEFLILGRSQAEPSGA</sequence>
<dbReference type="CDD" id="cd06587">
    <property type="entry name" value="VOC"/>
    <property type="match status" value="1"/>
</dbReference>
<evidence type="ECO:0000256" key="1">
    <source>
        <dbReference type="SAM" id="MobiDB-lite"/>
    </source>
</evidence>
<keyword evidence="4" id="KW-1185">Reference proteome</keyword>
<protein>
    <submittedName>
        <fullName evidence="3">VOC family protein</fullName>
    </submittedName>
</protein>
<name>A0ABU7NJG6_9ACTN</name>
<dbReference type="Gene3D" id="3.10.180.10">
    <property type="entry name" value="2,3-Dihydroxybiphenyl 1,2-Dioxygenase, domain 1"/>
    <property type="match status" value="2"/>
</dbReference>
<dbReference type="Pfam" id="PF18029">
    <property type="entry name" value="Glyoxalase_6"/>
    <property type="match status" value="2"/>
</dbReference>
<comment type="caution">
    <text evidence="3">The sequence shown here is derived from an EMBL/GenBank/DDBJ whole genome shotgun (WGS) entry which is preliminary data.</text>
</comment>
<evidence type="ECO:0000313" key="4">
    <source>
        <dbReference type="Proteomes" id="UP001307760"/>
    </source>
</evidence>
<dbReference type="PANTHER" id="PTHR35908:SF1">
    <property type="entry name" value="CONSERVED PROTEIN"/>
    <property type="match status" value="1"/>
</dbReference>
<accession>A0ABU7NJG6</accession>
<dbReference type="SUPFAM" id="SSF54593">
    <property type="entry name" value="Glyoxalase/Bleomycin resistance protein/Dihydroxybiphenyl dioxygenase"/>
    <property type="match status" value="2"/>
</dbReference>
<evidence type="ECO:0000313" key="3">
    <source>
        <dbReference type="EMBL" id="MEE4419021.1"/>
    </source>
</evidence>
<dbReference type="InterPro" id="IPR041581">
    <property type="entry name" value="Glyoxalase_6"/>
</dbReference>
<dbReference type="PANTHER" id="PTHR35908">
    <property type="entry name" value="HYPOTHETICAL FUSION PROTEIN"/>
    <property type="match status" value="1"/>
</dbReference>
<gene>
    <name evidence="3" type="ORF">V2J85_06605</name>
</gene>
<dbReference type="EMBL" id="JAZBJP010000002">
    <property type="protein sequence ID" value="MEE4419021.1"/>
    <property type="molecule type" value="Genomic_DNA"/>
</dbReference>
<feature type="region of interest" description="Disordered" evidence="1">
    <location>
        <begin position="241"/>
        <end position="268"/>
    </location>
</feature>
<proteinExistence type="predicted"/>
<dbReference type="InterPro" id="IPR029068">
    <property type="entry name" value="Glyas_Bleomycin-R_OHBP_Dase"/>
</dbReference>
<organism evidence="3 4">
    <name type="scientific">Streptomyces bugieae</name>
    <dbReference type="NCBI Taxonomy" id="3098223"/>
    <lineage>
        <taxon>Bacteria</taxon>
        <taxon>Bacillati</taxon>
        <taxon>Actinomycetota</taxon>
        <taxon>Actinomycetes</taxon>
        <taxon>Kitasatosporales</taxon>
        <taxon>Streptomycetaceae</taxon>
        <taxon>Streptomyces</taxon>
    </lineage>
</organism>
<dbReference type="RefSeq" id="WP_330821413.1">
    <property type="nucleotide sequence ID" value="NZ_JAZBJP010000002.1"/>
</dbReference>
<reference evidence="3 4" key="1">
    <citation type="submission" date="2023-12" db="EMBL/GenBank/DDBJ databases">
        <title>30 novel species of actinomycetes from the DSMZ collection.</title>
        <authorList>
            <person name="Nouioui I."/>
        </authorList>
    </citation>
    <scope>NUCLEOTIDE SEQUENCE [LARGE SCALE GENOMIC DNA]</scope>
    <source>
        <strain evidence="3 4">DSM 41528</strain>
    </source>
</reference>
<evidence type="ECO:0000259" key="2">
    <source>
        <dbReference type="Pfam" id="PF18029"/>
    </source>
</evidence>
<feature type="domain" description="Glyoxalase-like" evidence="2">
    <location>
        <begin position="140"/>
        <end position="257"/>
    </location>
</feature>
<feature type="domain" description="Glyoxalase-like" evidence="2">
    <location>
        <begin position="20"/>
        <end position="129"/>
    </location>
</feature>